<dbReference type="PANTHER" id="PTHR36766">
    <property type="entry name" value="PLANT BROAD-SPECTRUM MILDEW RESISTANCE PROTEIN RPW8"/>
    <property type="match status" value="1"/>
</dbReference>
<protein>
    <submittedName>
        <fullName evidence="6">Uncharacterized protein</fullName>
    </submittedName>
</protein>
<gene>
    <name evidence="6" type="primary">LOC102711647</name>
</gene>
<evidence type="ECO:0000313" key="6">
    <source>
        <dbReference type="EnsemblPlants" id="OB09G26380.1"/>
    </source>
</evidence>
<dbReference type="Pfam" id="PF23559">
    <property type="entry name" value="WHD_DRP"/>
    <property type="match status" value="1"/>
</dbReference>
<dbReference type="Gene3D" id="3.40.50.300">
    <property type="entry name" value="P-loop containing nucleotide triphosphate hydrolases"/>
    <property type="match status" value="1"/>
</dbReference>
<reference evidence="6" key="2">
    <citation type="submission" date="2013-04" db="UniProtKB">
        <authorList>
            <consortium name="EnsemblPlants"/>
        </authorList>
    </citation>
    <scope>IDENTIFICATION</scope>
</reference>
<dbReference type="Pfam" id="PF25019">
    <property type="entry name" value="LRR_R13L1-DRL21"/>
    <property type="match status" value="1"/>
</dbReference>
<feature type="domain" description="Disease resistance protein winged helix" evidence="4">
    <location>
        <begin position="163"/>
        <end position="233"/>
    </location>
</feature>
<dbReference type="eggNOG" id="KOG4658">
    <property type="taxonomic scope" value="Eukaryota"/>
</dbReference>
<dbReference type="Gene3D" id="3.80.10.10">
    <property type="entry name" value="Ribonuclease Inhibitor"/>
    <property type="match status" value="3"/>
</dbReference>
<keyword evidence="7" id="KW-1185">Reference proteome</keyword>
<keyword evidence="2" id="KW-0611">Plant defense</keyword>
<dbReference type="HOGENOM" id="CLU_000837_8_11_1"/>
<dbReference type="InterPro" id="IPR027417">
    <property type="entry name" value="P-loop_NTPase"/>
</dbReference>
<dbReference type="Proteomes" id="UP000006038">
    <property type="component" value="Chromosome 9"/>
</dbReference>
<evidence type="ECO:0000256" key="2">
    <source>
        <dbReference type="ARBA" id="ARBA00022821"/>
    </source>
</evidence>
<dbReference type="InterPro" id="IPR036388">
    <property type="entry name" value="WH-like_DNA-bd_sf"/>
</dbReference>
<dbReference type="GO" id="GO:0043531">
    <property type="term" value="F:ADP binding"/>
    <property type="evidence" value="ECO:0007669"/>
    <property type="project" value="InterPro"/>
</dbReference>
<dbReference type="Gramene" id="OB09G26380.1">
    <property type="protein sequence ID" value="OB09G26380.1"/>
    <property type="gene ID" value="OB09G26380"/>
</dbReference>
<dbReference type="Pfam" id="PF00931">
    <property type="entry name" value="NB-ARC"/>
    <property type="match status" value="1"/>
</dbReference>
<dbReference type="SUPFAM" id="SSF52058">
    <property type="entry name" value="L domain-like"/>
    <property type="match status" value="2"/>
</dbReference>
<dbReference type="PANTHER" id="PTHR36766:SF40">
    <property type="entry name" value="DISEASE RESISTANCE PROTEIN RGA3"/>
    <property type="match status" value="1"/>
</dbReference>
<dbReference type="EnsemblPlants" id="OB09G26380.1">
    <property type="protein sequence ID" value="OB09G26380.1"/>
    <property type="gene ID" value="OB09G26380"/>
</dbReference>
<dbReference type="InterPro" id="IPR056789">
    <property type="entry name" value="LRR_R13L1-DRL21"/>
</dbReference>
<sequence length="785" mass="89150">MSQKFLLVLDDIWPIANRKWEELNALLRHGLEGSVILVTTRFKNVSDLVTSNNCKPIKLEGLDEEIFWDFFVHCAFGQECPESYPQLQGIGKNIASRLCRSPLAAKTLGRLLNMELTVRHWETIEKSELWELPHQESEILPALQLSYLYLPQELKRCFAFCSMFLKDYSFEDVIIGIWVSEGFVALAPGEKMRPEDMGIRYLNDLRSRFLFQTDPKLPDQNRYVMHDLIHDMAQSVSADECLLLQDLSSQNNGGMLHTVRHMSVEVADESLEREIRGVRDLNKLHSLRFGAKLKVEITWFSKLSNILFLSLKGCRLVKLPESIGDLHSLRYLDISHSRVQELPEKFWQLYNLQVVDATRSSLKAISNDVTKLINLPHLALPKGCSPKLTDICGLGNLSHLRKLEHFTVGKGNGRKIGELKGMNQLSGKLTIRNIQNVESKEEAAAARLVDKKHLQELVLLWRWRPVSRAVTSENGVVEGLCPPPRIQRLKIANFEGDSFSPSWFKPESLPTLRSLELDGCHGLTSLSIPSFRSLKQLKLTDLGIETLSTFAHSIGGDRTMQHESSSISSSNIGIAFLRGLTSIRLSHCQKLRNVDQLLSPEYVPSIKSIWITHCPSLVSIPTESFGGFDHLQDLKIMWCNNLACERAIVLPPSLRRLHMGRSGDLDKSFPACLQNRNLTSLIALRLESCSNMESIPIGTNLQLKYLHLGFCSELSSIRGSEALSSMQYAYVLNCSKLLEVEQPFTRDLLTKEEKDEYNRFSCPANTRPRRRDIVEELIKRDFYGV</sequence>
<evidence type="ECO:0000259" key="5">
    <source>
        <dbReference type="Pfam" id="PF25019"/>
    </source>
</evidence>
<feature type="domain" description="R13L1/DRL21-like LRR repeat region" evidence="5">
    <location>
        <begin position="416"/>
        <end position="539"/>
    </location>
</feature>
<evidence type="ECO:0000256" key="1">
    <source>
        <dbReference type="ARBA" id="ARBA00022614"/>
    </source>
</evidence>
<dbReference type="AlphaFoldDB" id="J3N059"/>
<dbReference type="Gene3D" id="1.10.10.10">
    <property type="entry name" value="Winged helix-like DNA-binding domain superfamily/Winged helix DNA-binding domain"/>
    <property type="match status" value="1"/>
</dbReference>
<evidence type="ECO:0000259" key="3">
    <source>
        <dbReference type="Pfam" id="PF00931"/>
    </source>
</evidence>
<evidence type="ECO:0000313" key="7">
    <source>
        <dbReference type="Proteomes" id="UP000006038"/>
    </source>
</evidence>
<dbReference type="SUPFAM" id="SSF52540">
    <property type="entry name" value="P-loop containing nucleoside triphosphate hydrolases"/>
    <property type="match status" value="1"/>
</dbReference>
<accession>J3N059</accession>
<keyword evidence="1" id="KW-0433">Leucine-rich repeat</keyword>
<dbReference type="InterPro" id="IPR002182">
    <property type="entry name" value="NB-ARC"/>
</dbReference>
<dbReference type="GO" id="GO:0006952">
    <property type="term" value="P:defense response"/>
    <property type="evidence" value="ECO:0007669"/>
    <property type="project" value="UniProtKB-KW"/>
</dbReference>
<name>J3N059_ORYBR</name>
<proteinExistence type="predicted"/>
<evidence type="ECO:0000259" key="4">
    <source>
        <dbReference type="Pfam" id="PF23559"/>
    </source>
</evidence>
<organism evidence="6">
    <name type="scientific">Oryza brachyantha</name>
    <name type="common">malo sina</name>
    <dbReference type="NCBI Taxonomy" id="4533"/>
    <lineage>
        <taxon>Eukaryota</taxon>
        <taxon>Viridiplantae</taxon>
        <taxon>Streptophyta</taxon>
        <taxon>Embryophyta</taxon>
        <taxon>Tracheophyta</taxon>
        <taxon>Spermatophyta</taxon>
        <taxon>Magnoliopsida</taxon>
        <taxon>Liliopsida</taxon>
        <taxon>Poales</taxon>
        <taxon>Poaceae</taxon>
        <taxon>BOP clade</taxon>
        <taxon>Oryzoideae</taxon>
        <taxon>Oryzeae</taxon>
        <taxon>Oryzinae</taxon>
        <taxon>Oryza</taxon>
    </lineage>
</organism>
<dbReference type="InterPro" id="IPR058922">
    <property type="entry name" value="WHD_DRP"/>
</dbReference>
<reference evidence="6" key="1">
    <citation type="journal article" date="2013" name="Nat. Commun.">
        <title>Whole-genome sequencing of Oryza brachyantha reveals mechanisms underlying Oryza genome evolution.</title>
        <authorList>
            <person name="Chen J."/>
            <person name="Huang Q."/>
            <person name="Gao D."/>
            <person name="Wang J."/>
            <person name="Lang Y."/>
            <person name="Liu T."/>
            <person name="Li B."/>
            <person name="Bai Z."/>
            <person name="Luis Goicoechea J."/>
            <person name="Liang C."/>
            <person name="Chen C."/>
            <person name="Zhang W."/>
            <person name="Sun S."/>
            <person name="Liao Y."/>
            <person name="Zhang X."/>
            <person name="Yang L."/>
            <person name="Song C."/>
            <person name="Wang M."/>
            <person name="Shi J."/>
            <person name="Liu G."/>
            <person name="Liu J."/>
            <person name="Zhou H."/>
            <person name="Zhou W."/>
            <person name="Yu Q."/>
            <person name="An N."/>
            <person name="Chen Y."/>
            <person name="Cai Q."/>
            <person name="Wang B."/>
            <person name="Liu B."/>
            <person name="Min J."/>
            <person name="Huang Y."/>
            <person name="Wu H."/>
            <person name="Li Z."/>
            <person name="Zhang Y."/>
            <person name="Yin Y."/>
            <person name="Song W."/>
            <person name="Jiang J."/>
            <person name="Jackson S.A."/>
            <person name="Wing R.A."/>
            <person name="Wang J."/>
            <person name="Chen M."/>
        </authorList>
    </citation>
    <scope>NUCLEOTIDE SEQUENCE [LARGE SCALE GENOMIC DNA]</scope>
    <source>
        <strain evidence="6">cv. IRGC 101232</strain>
    </source>
</reference>
<feature type="domain" description="NB-ARC" evidence="3">
    <location>
        <begin position="2"/>
        <end position="77"/>
    </location>
</feature>
<dbReference type="OMA" id="GEWGMFK"/>
<dbReference type="InterPro" id="IPR032675">
    <property type="entry name" value="LRR_dom_sf"/>
</dbReference>